<dbReference type="CDD" id="cd17574">
    <property type="entry name" value="REC_OmpR"/>
    <property type="match status" value="1"/>
</dbReference>
<dbReference type="FunFam" id="1.10.10.10:FF:000018">
    <property type="entry name" value="DNA-binding response regulator ResD"/>
    <property type="match status" value="1"/>
</dbReference>
<evidence type="ECO:0000259" key="11">
    <source>
        <dbReference type="PROSITE" id="PS51755"/>
    </source>
</evidence>
<feature type="DNA-binding region" description="OmpR/PhoB-type" evidence="9">
    <location>
        <begin position="126"/>
        <end position="225"/>
    </location>
</feature>
<reference evidence="12 13" key="1">
    <citation type="submission" date="2018-05" db="EMBL/GenBank/DDBJ databases">
        <authorList>
            <person name="Goeker M."/>
            <person name="Huntemann M."/>
            <person name="Clum A."/>
            <person name="Pillay M."/>
            <person name="Palaniappan K."/>
            <person name="Varghese N."/>
            <person name="Mikhailova N."/>
            <person name="Stamatis D."/>
            <person name="Reddy T."/>
            <person name="Daum C."/>
            <person name="Shapiro N."/>
            <person name="Ivanova N."/>
            <person name="Kyrpides N."/>
            <person name="Woyke T."/>
        </authorList>
    </citation>
    <scope>NUCLEOTIDE SEQUENCE [LARGE SCALE GENOMIC DNA]</scope>
    <source>
        <strain evidence="12 13">DSM 26524</strain>
    </source>
</reference>
<dbReference type="Pfam" id="PF00486">
    <property type="entry name" value="Trans_reg_C"/>
    <property type="match status" value="1"/>
</dbReference>
<dbReference type="GO" id="GO:0005829">
    <property type="term" value="C:cytosol"/>
    <property type="evidence" value="ECO:0007669"/>
    <property type="project" value="TreeGrafter"/>
</dbReference>
<dbReference type="PANTHER" id="PTHR48111">
    <property type="entry name" value="REGULATOR OF RPOS"/>
    <property type="match status" value="1"/>
</dbReference>
<evidence type="ECO:0000256" key="7">
    <source>
        <dbReference type="ARBA" id="ARBA00024867"/>
    </source>
</evidence>
<dbReference type="CDD" id="cd00383">
    <property type="entry name" value="trans_reg_C"/>
    <property type="match status" value="1"/>
</dbReference>
<dbReference type="GO" id="GO:0032993">
    <property type="term" value="C:protein-DNA complex"/>
    <property type="evidence" value="ECO:0007669"/>
    <property type="project" value="TreeGrafter"/>
</dbReference>
<keyword evidence="2 8" id="KW-0597">Phosphoprotein</keyword>
<evidence type="ECO:0000256" key="8">
    <source>
        <dbReference type="PROSITE-ProRule" id="PRU00169"/>
    </source>
</evidence>
<dbReference type="Proteomes" id="UP000245412">
    <property type="component" value="Unassembled WGS sequence"/>
</dbReference>
<sequence>MTDVLLVEDNRELAGLIKDFLEREGYSVHHIISGREAVKFLEEETAGILLLDIMLPEMDGFAVCRAVRKRWNMPVLIMSARSGREDKLTGYELGADDYMEKPIDAQILTAKVRALLQRAYGVQKESQILSSGAVTVDQASRKVYLKGRELELNVKEYQLLLLFLRNPGKTLRKEYIFGEIWGMDSFSENQTLTVHIKMLRGKIEENPREPERIITVWGVGYRYEEI</sequence>
<gene>
    <name evidence="12" type="ORF">C7383_10931</name>
</gene>
<dbReference type="EMBL" id="QGGY01000009">
    <property type="protein sequence ID" value="PWJ74295.1"/>
    <property type="molecule type" value="Genomic_DNA"/>
</dbReference>
<dbReference type="SMART" id="SM00448">
    <property type="entry name" value="REC"/>
    <property type="match status" value="1"/>
</dbReference>
<name>A0AB73T1Q0_9FIRM</name>
<evidence type="ECO:0000259" key="10">
    <source>
        <dbReference type="PROSITE" id="PS50110"/>
    </source>
</evidence>
<dbReference type="PROSITE" id="PS50110">
    <property type="entry name" value="RESPONSE_REGULATORY"/>
    <property type="match status" value="1"/>
</dbReference>
<keyword evidence="4" id="KW-0805">Transcription regulation</keyword>
<evidence type="ECO:0000256" key="3">
    <source>
        <dbReference type="ARBA" id="ARBA00023012"/>
    </source>
</evidence>
<keyword evidence="6" id="KW-0804">Transcription</keyword>
<evidence type="ECO:0000256" key="1">
    <source>
        <dbReference type="ARBA" id="ARBA00018672"/>
    </source>
</evidence>
<keyword evidence="3" id="KW-0902">Two-component regulatory system</keyword>
<proteinExistence type="predicted"/>
<dbReference type="InterPro" id="IPR036388">
    <property type="entry name" value="WH-like_DNA-bd_sf"/>
</dbReference>
<dbReference type="Gene3D" id="6.10.250.690">
    <property type="match status" value="1"/>
</dbReference>
<dbReference type="SMART" id="SM00862">
    <property type="entry name" value="Trans_reg_C"/>
    <property type="match status" value="1"/>
</dbReference>
<organism evidence="12 13">
    <name type="scientific">Murimonas intestini</name>
    <dbReference type="NCBI Taxonomy" id="1337051"/>
    <lineage>
        <taxon>Bacteria</taxon>
        <taxon>Bacillati</taxon>
        <taxon>Bacillota</taxon>
        <taxon>Clostridia</taxon>
        <taxon>Lachnospirales</taxon>
        <taxon>Lachnospiraceae</taxon>
        <taxon>Murimonas</taxon>
    </lineage>
</organism>
<comment type="caution">
    <text evidence="12">The sequence shown here is derived from an EMBL/GenBank/DDBJ whole genome shotgun (WGS) entry which is preliminary data.</text>
</comment>
<evidence type="ECO:0000256" key="9">
    <source>
        <dbReference type="PROSITE-ProRule" id="PRU01091"/>
    </source>
</evidence>
<dbReference type="PROSITE" id="PS51755">
    <property type="entry name" value="OMPR_PHOB"/>
    <property type="match status" value="1"/>
</dbReference>
<feature type="domain" description="Response regulatory" evidence="10">
    <location>
        <begin position="3"/>
        <end position="116"/>
    </location>
</feature>
<dbReference type="InterPro" id="IPR011006">
    <property type="entry name" value="CheY-like_superfamily"/>
</dbReference>
<protein>
    <recommendedName>
        <fullName evidence="1">Stage 0 sporulation protein A homolog</fullName>
    </recommendedName>
</protein>
<evidence type="ECO:0000313" key="12">
    <source>
        <dbReference type="EMBL" id="PWJ74295.1"/>
    </source>
</evidence>
<dbReference type="AlphaFoldDB" id="A0AB73T1Q0"/>
<feature type="domain" description="OmpR/PhoB-type" evidence="11">
    <location>
        <begin position="126"/>
        <end position="225"/>
    </location>
</feature>
<comment type="function">
    <text evidence="7">May play the central regulatory role in sporulation. It may be an element of the effector pathway responsible for the activation of sporulation genes in response to nutritional stress. Spo0A may act in concert with spo0H (a sigma factor) to control the expression of some genes that are critical to the sporulation process.</text>
</comment>
<dbReference type="Gene3D" id="3.40.50.2300">
    <property type="match status" value="1"/>
</dbReference>
<evidence type="ECO:0000256" key="4">
    <source>
        <dbReference type="ARBA" id="ARBA00023015"/>
    </source>
</evidence>
<evidence type="ECO:0000313" key="13">
    <source>
        <dbReference type="Proteomes" id="UP000245412"/>
    </source>
</evidence>
<dbReference type="SUPFAM" id="SSF52172">
    <property type="entry name" value="CheY-like"/>
    <property type="match status" value="1"/>
</dbReference>
<dbReference type="GO" id="GO:0000976">
    <property type="term" value="F:transcription cis-regulatory region binding"/>
    <property type="evidence" value="ECO:0007669"/>
    <property type="project" value="TreeGrafter"/>
</dbReference>
<dbReference type="GO" id="GO:0006355">
    <property type="term" value="P:regulation of DNA-templated transcription"/>
    <property type="evidence" value="ECO:0007669"/>
    <property type="project" value="InterPro"/>
</dbReference>
<dbReference type="RefSeq" id="WP_109747184.1">
    <property type="nucleotide sequence ID" value="NZ_JANKBI010000010.1"/>
</dbReference>
<dbReference type="InterPro" id="IPR001789">
    <property type="entry name" value="Sig_transdc_resp-reg_receiver"/>
</dbReference>
<evidence type="ECO:0000256" key="6">
    <source>
        <dbReference type="ARBA" id="ARBA00023163"/>
    </source>
</evidence>
<keyword evidence="5 9" id="KW-0238">DNA-binding</keyword>
<evidence type="ECO:0000256" key="5">
    <source>
        <dbReference type="ARBA" id="ARBA00023125"/>
    </source>
</evidence>
<evidence type="ECO:0000256" key="2">
    <source>
        <dbReference type="ARBA" id="ARBA00022553"/>
    </source>
</evidence>
<accession>A0AB73T1Q0</accession>
<dbReference type="GO" id="GO:0000156">
    <property type="term" value="F:phosphorelay response regulator activity"/>
    <property type="evidence" value="ECO:0007669"/>
    <property type="project" value="TreeGrafter"/>
</dbReference>
<dbReference type="InterPro" id="IPR001867">
    <property type="entry name" value="OmpR/PhoB-type_DNA-bd"/>
</dbReference>
<dbReference type="Pfam" id="PF00072">
    <property type="entry name" value="Response_reg"/>
    <property type="match status" value="1"/>
</dbReference>
<dbReference type="Gene3D" id="1.10.10.10">
    <property type="entry name" value="Winged helix-like DNA-binding domain superfamily/Winged helix DNA-binding domain"/>
    <property type="match status" value="1"/>
</dbReference>
<dbReference type="InterPro" id="IPR039420">
    <property type="entry name" value="WalR-like"/>
</dbReference>
<dbReference type="PANTHER" id="PTHR48111:SF1">
    <property type="entry name" value="TWO-COMPONENT RESPONSE REGULATOR ORR33"/>
    <property type="match status" value="1"/>
</dbReference>
<feature type="modified residue" description="4-aspartylphosphate" evidence="8">
    <location>
        <position position="52"/>
    </location>
</feature>
<keyword evidence="13" id="KW-1185">Reference proteome</keyword>